<feature type="domain" description="Mis18" evidence="12">
    <location>
        <begin position="38"/>
        <end position="136"/>
    </location>
</feature>
<feature type="region of interest" description="Disordered" evidence="11">
    <location>
        <begin position="1"/>
        <end position="30"/>
    </location>
</feature>
<keyword evidence="7" id="KW-0862">Zinc</keyword>
<keyword evidence="3" id="KW-0158">Chromosome</keyword>
<dbReference type="GO" id="GO:0051301">
    <property type="term" value="P:cell division"/>
    <property type="evidence" value="ECO:0007669"/>
    <property type="project" value="UniProtKB-KW"/>
</dbReference>
<keyword evidence="6" id="KW-0498">Mitosis</keyword>
<reference evidence="13" key="1">
    <citation type="submission" date="2022-07" db="EMBL/GenBank/DDBJ databases">
        <title>Phylogenomic reconstructions and comparative analyses of Kickxellomycotina fungi.</title>
        <authorList>
            <person name="Reynolds N.K."/>
            <person name="Stajich J.E."/>
            <person name="Barry K."/>
            <person name="Grigoriev I.V."/>
            <person name="Crous P."/>
            <person name="Smith M.E."/>
        </authorList>
    </citation>
    <scope>NUCLEOTIDE SEQUENCE</scope>
    <source>
        <strain evidence="13">NBRC 105414</strain>
    </source>
</reference>
<dbReference type="GO" id="GO:0007059">
    <property type="term" value="P:chromosome segregation"/>
    <property type="evidence" value="ECO:0007669"/>
    <property type="project" value="TreeGrafter"/>
</dbReference>
<dbReference type="GO" id="GO:0000785">
    <property type="term" value="C:chromatin"/>
    <property type="evidence" value="ECO:0007669"/>
    <property type="project" value="TreeGrafter"/>
</dbReference>
<dbReference type="Proteomes" id="UP001140217">
    <property type="component" value="Unassembled WGS sequence"/>
</dbReference>
<evidence type="ECO:0000256" key="4">
    <source>
        <dbReference type="ARBA" id="ARBA00022618"/>
    </source>
</evidence>
<proteinExistence type="predicted"/>
<accession>A0A9W8HMP1</accession>
<keyword evidence="9" id="KW-0131">Cell cycle</keyword>
<sequence length="217" mass="23136">MERPRGDYAEGGYGIEGGDMQDGSTQDGSSAAEAINGPIVFSCAKCRTILGDTFAFAAVAPERNLFALQAVPETVVCGKTRKASETRGDEGSVFYELRCAECDAAVGRRYVTAAQGMDALRNTYALDMGCVVTYELGRCMDGRPPADAPPPPEFYASAALYNELAMVKSNVTAIAARLQTLEKSVASPRSAAGARKRHSQGLNPDIYHVDSPKRLGR</sequence>
<evidence type="ECO:0000256" key="6">
    <source>
        <dbReference type="ARBA" id="ARBA00022776"/>
    </source>
</evidence>
<dbReference type="AlphaFoldDB" id="A0A9W8HMP1"/>
<comment type="subcellular location">
    <subcellularLocation>
        <location evidence="2">Chromosome</location>
        <location evidence="2">Centromere</location>
    </subcellularLocation>
    <subcellularLocation>
        <location evidence="1">Nucleus</location>
    </subcellularLocation>
</comment>
<evidence type="ECO:0000256" key="5">
    <source>
        <dbReference type="ARBA" id="ARBA00022723"/>
    </source>
</evidence>
<dbReference type="GO" id="GO:0046872">
    <property type="term" value="F:metal ion binding"/>
    <property type="evidence" value="ECO:0007669"/>
    <property type="project" value="UniProtKB-KW"/>
</dbReference>
<keyword evidence="10" id="KW-0137">Centromere</keyword>
<dbReference type="Pfam" id="PF03226">
    <property type="entry name" value="Yippee-Mis18"/>
    <property type="match status" value="1"/>
</dbReference>
<gene>
    <name evidence="13" type="ORF">H4R18_000771</name>
</gene>
<evidence type="ECO:0000256" key="2">
    <source>
        <dbReference type="ARBA" id="ARBA00004584"/>
    </source>
</evidence>
<comment type="caution">
    <text evidence="13">The sequence shown here is derived from an EMBL/GenBank/DDBJ whole genome shotgun (WGS) entry which is preliminary data.</text>
</comment>
<dbReference type="InterPro" id="IPR004910">
    <property type="entry name" value="Yippee/Mis18/Cereblon"/>
</dbReference>
<evidence type="ECO:0000313" key="13">
    <source>
        <dbReference type="EMBL" id="KAJ2785063.1"/>
    </source>
</evidence>
<dbReference type="PROSITE" id="PS51793">
    <property type="entry name" value="MIS18"/>
    <property type="match status" value="1"/>
</dbReference>
<keyword evidence="5" id="KW-0479">Metal-binding</keyword>
<dbReference type="OrthoDB" id="74210at2759"/>
<dbReference type="GO" id="GO:0034080">
    <property type="term" value="P:CENP-A containing chromatin assembly"/>
    <property type="evidence" value="ECO:0007669"/>
    <property type="project" value="TreeGrafter"/>
</dbReference>
<evidence type="ECO:0000313" key="14">
    <source>
        <dbReference type="Proteomes" id="UP001140217"/>
    </source>
</evidence>
<protein>
    <recommendedName>
        <fullName evidence="12">Mis18 domain-containing protein</fullName>
    </recommendedName>
</protein>
<dbReference type="EMBL" id="JANBUL010000016">
    <property type="protein sequence ID" value="KAJ2785063.1"/>
    <property type="molecule type" value="Genomic_DNA"/>
</dbReference>
<keyword evidence="8" id="KW-0539">Nucleus</keyword>
<keyword evidence="4" id="KW-0132">Cell division</keyword>
<evidence type="ECO:0000259" key="12">
    <source>
        <dbReference type="PROSITE" id="PS51793"/>
    </source>
</evidence>
<organism evidence="13 14">
    <name type="scientific">Coemansia javaensis</name>
    <dbReference type="NCBI Taxonomy" id="2761396"/>
    <lineage>
        <taxon>Eukaryota</taxon>
        <taxon>Fungi</taxon>
        <taxon>Fungi incertae sedis</taxon>
        <taxon>Zoopagomycota</taxon>
        <taxon>Kickxellomycotina</taxon>
        <taxon>Kickxellomycetes</taxon>
        <taxon>Kickxellales</taxon>
        <taxon>Kickxellaceae</taxon>
        <taxon>Coemansia</taxon>
    </lineage>
</organism>
<dbReference type="PANTHER" id="PTHR16431">
    <property type="entry name" value="NEUROGENIC PROTEIN MASTERMIND"/>
    <property type="match status" value="1"/>
</dbReference>
<evidence type="ECO:0000256" key="3">
    <source>
        <dbReference type="ARBA" id="ARBA00022454"/>
    </source>
</evidence>
<dbReference type="GO" id="GO:0005634">
    <property type="term" value="C:nucleus"/>
    <property type="evidence" value="ECO:0007669"/>
    <property type="project" value="UniProtKB-SubCell"/>
</dbReference>
<evidence type="ECO:0000256" key="9">
    <source>
        <dbReference type="ARBA" id="ARBA00023306"/>
    </source>
</evidence>
<evidence type="ECO:0000256" key="10">
    <source>
        <dbReference type="ARBA" id="ARBA00023328"/>
    </source>
</evidence>
<feature type="region of interest" description="Disordered" evidence="11">
    <location>
        <begin position="184"/>
        <end position="217"/>
    </location>
</feature>
<name>A0A9W8HMP1_9FUNG</name>
<evidence type="ECO:0000256" key="7">
    <source>
        <dbReference type="ARBA" id="ARBA00022833"/>
    </source>
</evidence>
<dbReference type="PANTHER" id="PTHR16431:SF1">
    <property type="entry name" value="NEUROGENIC PROTEIN MASTERMIND"/>
    <property type="match status" value="1"/>
</dbReference>
<evidence type="ECO:0000256" key="8">
    <source>
        <dbReference type="ARBA" id="ARBA00023242"/>
    </source>
</evidence>
<evidence type="ECO:0000256" key="11">
    <source>
        <dbReference type="SAM" id="MobiDB-lite"/>
    </source>
</evidence>
<dbReference type="GO" id="GO:0000775">
    <property type="term" value="C:chromosome, centromeric region"/>
    <property type="evidence" value="ECO:0007669"/>
    <property type="project" value="UniProtKB-SubCell"/>
</dbReference>
<feature type="compositionally biased region" description="Basic and acidic residues" evidence="11">
    <location>
        <begin position="207"/>
        <end position="217"/>
    </location>
</feature>
<evidence type="ECO:0000256" key="1">
    <source>
        <dbReference type="ARBA" id="ARBA00004123"/>
    </source>
</evidence>
<dbReference type="InterPro" id="IPR034752">
    <property type="entry name" value="Mis18"/>
</dbReference>
<keyword evidence="14" id="KW-1185">Reference proteome</keyword>